<dbReference type="GO" id="GO:0005829">
    <property type="term" value="C:cytosol"/>
    <property type="evidence" value="ECO:0007669"/>
    <property type="project" value="TreeGrafter"/>
</dbReference>
<evidence type="ECO:0000256" key="2">
    <source>
        <dbReference type="SAM" id="SignalP"/>
    </source>
</evidence>
<feature type="domain" description="Glycosyl hydrolase family 92 N-terminal" evidence="4">
    <location>
        <begin position="27"/>
        <end position="278"/>
    </location>
</feature>
<keyword evidence="6" id="KW-1185">Reference proteome</keyword>
<evidence type="ECO:0000256" key="1">
    <source>
        <dbReference type="SAM" id="MobiDB-lite"/>
    </source>
</evidence>
<proteinExistence type="predicted"/>
<dbReference type="AlphaFoldDB" id="A0A1G7FF99"/>
<evidence type="ECO:0000259" key="4">
    <source>
        <dbReference type="Pfam" id="PF17678"/>
    </source>
</evidence>
<feature type="signal peptide" evidence="2">
    <location>
        <begin position="1"/>
        <end position="18"/>
    </location>
</feature>
<dbReference type="Gene3D" id="1.20.1610.10">
    <property type="entry name" value="alpha-1,2-mannosidases domains"/>
    <property type="match status" value="1"/>
</dbReference>
<dbReference type="PANTHER" id="PTHR12143:SF43">
    <property type="entry name" value="PUTATIVE-RELATED"/>
    <property type="match status" value="1"/>
</dbReference>
<dbReference type="SUPFAM" id="SSF48208">
    <property type="entry name" value="Six-hairpin glycosidases"/>
    <property type="match status" value="1"/>
</dbReference>
<dbReference type="InterPro" id="IPR014718">
    <property type="entry name" value="GH-type_carb-bd"/>
</dbReference>
<dbReference type="FunFam" id="1.20.1050.60:FF:000002">
    <property type="entry name" value="Glycosyl hydrolase family 92"/>
    <property type="match status" value="1"/>
</dbReference>
<feature type="chain" id="PRO_5009240940" evidence="2">
    <location>
        <begin position="19"/>
        <end position="771"/>
    </location>
</feature>
<dbReference type="GO" id="GO:0006516">
    <property type="term" value="P:glycoprotein catabolic process"/>
    <property type="evidence" value="ECO:0007669"/>
    <property type="project" value="TreeGrafter"/>
</dbReference>
<protein>
    <submittedName>
        <fullName evidence="5">Alpha-1,2-mannosidase, putative</fullName>
    </submittedName>
</protein>
<dbReference type="InterPro" id="IPR041371">
    <property type="entry name" value="GH92_N"/>
</dbReference>
<sequence length="771" mass="85501">MTKQTLALALLLASTLHAQQPKPLTSYIDPYIGVDWGGNTFIGSAIPFGMVKLGPDMETFDHRPSGFGYSSTGSILGFSHTHLSGAQGKYGNILVMPTTGDVTPLAIASPREKETAQPGYYAATLTRYNIRAELSSTRRTGIHRYTFPASQNAHLTLDLEHCLSRGNSQGWEDQHFVGGEVHVTNLHEITGIGRYSGGWNRGGEYRVYFVLQTDAPVTTARTWTGNGSNPWKDSIPDTSTIRITNDHNATVNAETPIGAILDFKTSAQQQVHVRVGISFVSIDQARNNLREEMPTYDLDAARRNVVAQWQKQLDTIHLSGATEKQRRMIYTAIYHTMMMPVDRTGENPLWQSTEPYYDDYYAVWDTFRSSAPFLTLVAPDRERDLVRSLLNIYQHDGYMPDARSGNVTGRTQGGSNTDVMVADAYVKHLPGIDWNTALQAMIKNAEVTPADLQKEGRGGIDDYNKLGYVTNRDERSGSRTVEYSNDDYSIAEVACGLGKDDIAKKYLARSHNFENLWDKNLEEGADVNPRAKRSVPGFKGFTRPKNPDGTWAAPNKDVRGSWWSFFYEGDEWTYSLYAPHDMRRIVELSGGPEEFARRLDYTFTHGHYDVSNEPGFLLPMLYAWSSHPDHTADVLRLTLEKWFSDTRSGIPGNDDSGAMSSWLIFNTLGFYPVAGQGIYILGTPAIPESTIAVGNGKTLHIVAKNAGEDGLNRYIQSATLNGKPLNNTWFRHADIANGGELILTMGSSPSATWGKATPPPSMSDPGFKLCN</sequence>
<dbReference type="InterPro" id="IPR008928">
    <property type="entry name" value="6-hairpin_glycosidase_sf"/>
</dbReference>
<feature type="domain" description="Glycosyl hydrolase family 92" evidence="3">
    <location>
        <begin position="284"/>
        <end position="747"/>
    </location>
</feature>
<gene>
    <name evidence="5" type="ORF">SAMN05444167_0307</name>
</gene>
<dbReference type="InterPro" id="IPR012939">
    <property type="entry name" value="Glyco_hydro_92"/>
</dbReference>
<dbReference type="Pfam" id="PF07971">
    <property type="entry name" value="Glyco_hydro_92"/>
    <property type="match status" value="1"/>
</dbReference>
<dbReference type="GO" id="GO:0005975">
    <property type="term" value="P:carbohydrate metabolic process"/>
    <property type="evidence" value="ECO:0007669"/>
    <property type="project" value="InterPro"/>
</dbReference>
<dbReference type="Gene3D" id="3.30.2080.10">
    <property type="entry name" value="GH92 mannosidase domain"/>
    <property type="match status" value="1"/>
</dbReference>
<dbReference type="Gene3D" id="1.20.1050.60">
    <property type="entry name" value="alpha-1,2-mannosidase"/>
    <property type="match status" value="1"/>
</dbReference>
<dbReference type="InterPro" id="IPR005887">
    <property type="entry name" value="GH92_a_mannosidase_put"/>
</dbReference>
<dbReference type="Pfam" id="PF17678">
    <property type="entry name" value="Glyco_hydro_92N"/>
    <property type="match status" value="1"/>
</dbReference>
<evidence type="ECO:0000313" key="5">
    <source>
        <dbReference type="EMBL" id="SDE74245.1"/>
    </source>
</evidence>
<dbReference type="EMBL" id="LT629690">
    <property type="protein sequence ID" value="SDE74245.1"/>
    <property type="molecule type" value="Genomic_DNA"/>
</dbReference>
<dbReference type="OrthoDB" id="9804511at2"/>
<dbReference type="RefSeq" id="WP_083343590.1">
    <property type="nucleotide sequence ID" value="NZ_LT629690.1"/>
</dbReference>
<reference evidence="5 6" key="1">
    <citation type="submission" date="2016-10" db="EMBL/GenBank/DDBJ databases">
        <authorList>
            <person name="de Groot N.N."/>
        </authorList>
    </citation>
    <scope>NUCLEOTIDE SEQUENCE [LARGE SCALE GENOMIC DNA]</scope>
    <source>
        <strain evidence="5 6">GAS232</strain>
    </source>
</reference>
<dbReference type="Gene3D" id="2.70.98.10">
    <property type="match status" value="1"/>
</dbReference>
<name>A0A1G7FF99_9BACT</name>
<feature type="region of interest" description="Disordered" evidence="1">
    <location>
        <begin position="750"/>
        <end position="771"/>
    </location>
</feature>
<dbReference type="GO" id="GO:0000224">
    <property type="term" value="F:peptide-N4-(N-acetyl-beta-glucosaminyl)asparagine amidase activity"/>
    <property type="evidence" value="ECO:0007669"/>
    <property type="project" value="TreeGrafter"/>
</dbReference>
<dbReference type="FunFam" id="3.30.2080.10:FF:000001">
    <property type="entry name" value="Alpha-1,2-mannosidase subfamily"/>
    <property type="match status" value="1"/>
</dbReference>
<keyword evidence="2" id="KW-0732">Signal</keyword>
<dbReference type="InterPro" id="IPR050883">
    <property type="entry name" value="PNGase"/>
</dbReference>
<dbReference type="NCBIfam" id="TIGR01180">
    <property type="entry name" value="aman2_put"/>
    <property type="match status" value="1"/>
</dbReference>
<evidence type="ECO:0000259" key="3">
    <source>
        <dbReference type="Pfam" id="PF07971"/>
    </source>
</evidence>
<dbReference type="PANTHER" id="PTHR12143">
    <property type="entry name" value="PEPTIDE N-GLYCANASE PNGASE -RELATED"/>
    <property type="match status" value="1"/>
</dbReference>
<accession>A0A1G7FF99</accession>
<organism evidence="5 6">
    <name type="scientific">Terriglobus roseus</name>
    <dbReference type="NCBI Taxonomy" id="392734"/>
    <lineage>
        <taxon>Bacteria</taxon>
        <taxon>Pseudomonadati</taxon>
        <taxon>Acidobacteriota</taxon>
        <taxon>Terriglobia</taxon>
        <taxon>Terriglobales</taxon>
        <taxon>Acidobacteriaceae</taxon>
        <taxon>Terriglobus</taxon>
    </lineage>
</organism>
<evidence type="ECO:0000313" key="6">
    <source>
        <dbReference type="Proteomes" id="UP000182427"/>
    </source>
</evidence>
<dbReference type="Proteomes" id="UP000182427">
    <property type="component" value="Chromosome I"/>
</dbReference>
<dbReference type="GO" id="GO:0030246">
    <property type="term" value="F:carbohydrate binding"/>
    <property type="evidence" value="ECO:0007669"/>
    <property type="project" value="InterPro"/>
</dbReference>